<dbReference type="KEGG" id="ttq:NIES37_66260"/>
<dbReference type="CDD" id="cd02440">
    <property type="entry name" value="AdoMet_MTases"/>
    <property type="match status" value="1"/>
</dbReference>
<name>A0A1Z4NA58_9CYAN</name>
<organism evidence="2 3">
    <name type="scientific">Tolypothrix tenuis PCC 7101</name>
    <dbReference type="NCBI Taxonomy" id="231146"/>
    <lineage>
        <taxon>Bacteria</taxon>
        <taxon>Bacillati</taxon>
        <taxon>Cyanobacteriota</taxon>
        <taxon>Cyanophyceae</taxon>
        <taxon>Nostocales</taxon>
        <taxon>Tolypothrichaceae</taxon>
        <taxon>Tolypothrix</taxon>
    </lineage>
</organism>
<dbReference type="InterPro" id="IPR029063">
    <property type="entry name" value="SAM-dependent_MTases_sf"/>
</dbReference>
<evidence type="ECO:0000259" key="1">
    <source>
        <dbReference type="Pfam" id="PF08241"/>
    </source>
</evidence>
<feature type="domain" description="Methyltransferase type 11" evidence="1">
    <location>
        <begin position="119"/>
        <end position="170"/>
    </location>
</feature>
<gene>
    <name evidence="2" type="ORF">NIES37_66260</name>
</gene>
<dbReference type="Pfam" id="PF08241">
    <property type="entry name" value="Methyltransf_11"/>
    <property type="match status" value="1"/>
</dbReference>
<accession>A0A1Z4NA58</accession>
<dbReference type="Gene3D" id="3.40.50.150">
    <property type="entry name" value="Vaccinia Virus protein VP39"/>
    <property type="match status" value="1"/>
</dbReference>
<reference evidence="2 3" key="1">
    <citation type="submission" date="2017-06" db="EMBL/GenBank/DDBJ databases">
        <title>Genome sequencing of cyanobaciteial culture collection at National Institute for Environmental Studies (NIES).</title>
        <authorList>
            <person name="Hirose Y."/>
            <person name="Shimura Y."/>
            <person name="Fujisawa T."/>
            <person name="Nakamura Y."/>
            <person name="Kawachi M."/>
        </authorList>
    </citation>
    <scope>NUCLEOTIDE SEQUENCE [LARGE SCALE GENOMIC DNA]</scope>
    <source>
        <strain evidence="2 3">NIES-37</strain>
    </source>
</reference>
<dbReference type="InterPro" id="IPR013216">
    <property type="entry name" value="Methyltransf_11"/>
</dbReference>
<keyword evidence="2" id="KW-0808">Transferase</keyword>
<dbReference type="GO" id="GO:0008757">
    <property type="term" value="F:S-adenosylmethionine-dependent methyltransferase activity"/>
    <property type="evidence" value="ECO:0007669"/>
    <property type="project" value="InterPro"/>
</dbReference>
<sequence length="254" mass="29091">MKFINAVAKVMQNLGNHRFGKCNICGSPTVFLCIDVFSVRNNMYCPFCRSSSRKRHVAKILINEVLPTSKAIADVAKNQSLTIYNTDVDDAFYQILHHQNSYICSTFSPEVKPGTEIRPGVFCQDLENLTFDNESFDVVITEDVFEHVRNHERGLREIHRILKVGGYHIFTVPCNFDCATIVRVDTSGKEDIHLLPPEYHGDRIRGKILAYRTFGIDIYELLENIGFTTKVDFSNYLDQKNGIFDSYIFCSQKL</sequence>
<evidence type="ECO:0000313" key="3">
    <source>
        <dbReference type="Proteomes" id="UP000218785"/>
    </source>
</evidence>
<dbReference type="GO" id="GO:0032259">
    <property type="term" value="P:methylation"/>
    <property type="evidence" value="ECO:0007669"/>
    <property type="project" value="UniProtKB-KW"/>
</dbReference>
<dbReference type="AlphaFoldDB" id="A0A1Z4NA58"/>
<dbReference type="Proteomes" id="UP000218785">
    <property type="component" value="Chromosome"/>
</dbReference>
<keyword evidence="2" id="KW-0489">Methyltransferase</keyword>
<dbReference type="SUPFAM" id="SSF53335">
    <property type="entry name" value="S-adenosyl-L-methionine-dependent methyltransferases"/>
    <property type="match status" value="1"/>
</dbReference>
<dbReference type="EMBL" id="AP018248">
    <property type="protein sequence ID" value="BAZ02613.1"/>
    <property type="molecule type" value="Genomic_DNA"/>
</dbReference>
<protein>
    <submittedName>
        <fullName evidence="2">Type 11 methyltransferase</fullName>
    </submittedName>
</protein>
<keyword evidence="3" id="KW-1185">Reference proteome</keyword>
<proteinExistence type="predicted"/>
<evidence type="ECO:0000313" key="2">
    <source>
        <dbReference type="EMBL" id="BAZ02613.1"/>
    </source>
</evidence>
<dbReference type="RefSeq" id="WP_096582963.1">
    <property type="nucleotide sequence ID" value="NZ_CAWNJS010000001.1"/>
</dbReference>